<evidence type="ECO:0000256" key="1">
    <source>
        <dbReference type="SAM" id="SignalP"/>
    </source>
</evidence>
<dbReference type="AlphaFoldDB" id="A0AAV9P6R8"/>
<dbReference type="GO" id="GO:0016491">
    <property type="term" value="F:oxidoreductase activity"/>
    <property type="evidence" value="ECO:0007669"/>
    <property type="project" value="TreeGrafter"/>
</dbReference>
<dbReference type="EMBL" id="JAVRRT010000011">
    <property type="protein sequence ID" value="KAK5167419.1"/>
    <property type="molecule type" value="Genomic_DNA"/>
</dbReference>
<keyword evidence="3" id="KW-1185">Reference proteome</keyword>
<dbReference type="InterPro" id="IPR036188">
    <property type="entry name" value="FAD/NAD-bd_sf"/>
</dbReference>
<evidence type="ECO:0000313" key="2">
    <source>
        <dbReference type="EMBL" id="KAK5167419.1"/>
    </source>
</evidence>
<reference evidence="2 3" key="1">
    <citation type="submission" date="2023-08" db="EMBL/GenBank/DDBJ databases">
        <title>Black Yeasts Isolated from many extreme environments.</title>
        <authorList>
            <person name="Coleine C."/>
            <person name="Stajich J.E."/>
            <person name="Selbmann L."/>
        </authorList>
    </citation>
    <scope>NUCLEOTIDE SEQUENCE [LARGE SCALE GENOMIC DNA]</scope>
    <source>
        <strain evidence="2 3">CCFEE 5935</strain>
    </source>
</reference>
<dbReference type="RefSeq" id="XP_064657125.1">
    <property type="nucleotide sequence ID" value="XM_064804355.1"/>
</dbReference>
<dbReference type="PANTHER" id="PTHR42923">
    <property type="entry name" value="PROTOPORPHYRINOGEN OXIDASE"/>
    <property type="match status" value="1"/>
</dbReference>
<name>A0AAV9P6R8_9PEZI</name>
<comment type="caution">
    <text evidence="2">The sequence shown here is derived from an EMBL/GenBank/DDBJ whole genome shotgun (WGS) entry which is preliminary data.</text>
</comment>
<gene>
    <name evidence="2" type="ORF">LTR77_007118</name>
</gene>
<evidence type="ECO:0000313" key="3">
    <source>
        <dbReference type="Proteomes" id="UP001337655"/>
    </source>
</evidence>
<dbReference type="Gene3D" id="3.30.70.1990">
    <property type="match status" value="1"/>
</dbReference>
<dbReference type="GeneID" id="89928454"/>
<dbReference type="PANTHER" id="PTHR42923:SF26">
    <property type="entry name" value="FMN REDUCTASE LOT6, PUTATIVE (AFU_ORTHOLOGUE AFUA_7G06600)-RELATED"/>
    <property type="match status" value="1"/>
</dbReference>
<proteinExistence type="predicted"/>
<protein>
    <submittedName>
        <fullName evidence="2">Uncharacterized protein</fullName>
    </submittedName>
</protein>
<feature type="chain" id="PRO_5043866429" evidence="1">
    <location>
        <begin position="17"/>
        <end position="467"/>
    </location>
</feature>
<organism evidence="2 3">
    <name type="scientific">Saxophila tyrrhenica</name>
    <dbReference type="NCBI Taxonomy" id="1690608"/>
    <lineage>
        <taxon>Eukaryota</taxon>
        <taxon>Fungi</taxon>
        <taxon>Dikarya</taxon>
        <taxon>Ascomycota</taxon>
        <taxon>Pezizomycotina</taxon>
        <taxon>Dothideomycetes</taxon>
        <taxon>Dothideomycetidae</taxon>
        <taxon>Mycosphaerellales</taxon>
        <taxon>Extremaceae</taxon>
        <taxon>Saxophila</taxon>
    </lineage>
</organism>
<feature type="signal peptide" evidence="1">
    <location>
        <begin position="1"/>
        <end position="16"/>
    </location>
</feature>
<dbReference type="Pfam" id="PF13450">
    <property type="entry name" value="NAD_binding_8"/>
    <property type="match status" value="1"/>
</dbReference>
<dbReference type="InterPro" id="IPR050464">
    <property type="entry name" value="Zeta_carotene_desat/Oxidored"/>
</dbReference>
<dbReference type="Gene3D" id="3.50.50.60">
    <property type="entry name" value="FAD/NAD(P)-binding domain"/>
    <property type="match status" value="1"/>
</dbReference>
<sequence>MRVSGAFLIAFSSALALPTSEKWIEKDVCIIGGGASGTYAAVRLKQQHVDVALIEKEGKLGGPVTTYTDSSTGQTYDYGVQVFSNLSVVHSFFHHFDIPLVQLPPPSGGDTKMMNFETGEVVPPAQLYLGNLTEAMLGYAEQQAKYSSIFEDWDLPDPVPEDLLLPFGDFLKKHNLEAFAYIAFLYDQGIANLLAQPTLYVMKYQDRVQIQDLLTGGFVVNGLQNNQLLYDRAAAAIDDGRSLYLNSYPTEITRHSDRVEITVVTKNGVKHIRARKLLVTIPPKSTVSFLDLDRSEQTMFRQFNNSYYWNAILKNTGIPVGTTLPNVNPEAPLNIPAMPGMYTFLASPVPGLHATYYSSPHNMSDEEVSADILSTLQRVRQGAGYPEPEHSPELVALHKWSQFEMTVSNDAIRKGFYNDLLALQGKKNTWWTGATWMNQATATLWRYTEEKVLPHLVPERDILRVQE</sequence>
<dbReference type="SUPFAM" id="SSF51905">
    <property type="entry name" value="FAD/NAD(P)-binding domain"/>
    <property type="match status" value="1"/>
</dbReference>
<keyword evidence="1" id="KW-0732">Signal</keyword>
<accession>A0AAV9P6R8</accession>
<dbReference type="Proteomes" id="UP001337655">
    <property type="component" value="Unassembled WGS sequence"/>
</dbReference>
<dbReference type="Gene3D" id="1.10.405.20">
    <property type="match status" value="1"/>
</dbReference>